<sequence length="156" mass="17560">MRRDYFELDVEHVDWVDEDGDPEKPNVTIEFTGAAAELEDRLTDRDGDRLDAEETDATFRLTDDVDDPDAGGVVAVTNRITGEFVLELNQDADDVLQFVRAARRYGEATGDDGQYRVEIRVDGEQLVVYEKSTFLVYSEDGDLLRSHSLIPSGIEL</sequence>
<reference evidence="2" key="1">
    <citation type="journal article" date="2016" name="Environ. Microbiol.">
        <title>The complete genome of a viable archaeum isolated from 123-million-year-old rock salt.</title>
        <authorList>
            <person name="Jaakkola S.T."/>
            <person name="Pfeiffer F."/>
            <person name="Ravantti J.J."/>
            <person name="Guo Q."/>
            <person name="Liu Y."/>
            <person name="Chen X."/>
            <person name="Ma H."/>
            <person name="Yang C."/>
            <person name="Oksanen H.M."/>
            <person name="Bamford D.H."/>
        </authorList>
    </citation>
    <scope>NUCLEOTIDE SEQUENCE</scope>
    <source>
        <strain evidence="2">JI20-1</strain>
    </source>
</reference>
<evidence type="ECO:0000313" key="2">
    <source>
        <dbReference type="Proteomes" id="UP000066737"/>
    </source>
</evidence>
<protein>
    <submittedName>
        <fullName evidence="1">Uncharacterized protein</fullName>
    </submittedName>
</protein>
<dbReference type="STRING" id="1407499.HHUB_2005"/>
<keyword evidence="2" id="KW-1185">Reference proteome</keyword>
<dbReference type="RefSeq" id="WP_059056458.1">
    <property type="nucleotide sequence ID" value="NZ_CEML01000002.1"/>
</dbReference>
<accession>A0A0U5H1F9</accession>
<dbReference type="AlphaFoldDB" id="A0A0U5H1F9"/>
<dbReference type="InterPro" id="IPR043811">
    <property type="entry name" value="DUF5793"/>
</dbReference>
<dbReference type="Proteomes" id="UP000066737">
    <property type="component" value="Chromosome I"/>
</dbReference>
<organism evidence="1 2">
    <name type="scientific">Halobacterium hubeiense</name>
    <dbReference type="NCBI Taxonomy" id="1407499"/>
    <lineage>
        <taxon>Archaea</taxon>
        <taxon>Methanobacteriati</taxon>
        <taxon>Methanobacteriota</taxon>
        <taxon>Stenosarchaea group</taxon>
        <taxon>Halobacteria</taxon>
        <taxon>Halobacteriales</taxon>
        <taxon>Halobacteriaceae</taxon>
        <taxon>Halobacterium</taxon>
    </lineage>
</organism>
<dbReference type="GeneID" id="91109484"/>
<dbReference type="KEGG" id="hhb:Hhub_2005"/>
<dbReference type="Pfam" id="PF19106">
    <property type="entry name" value="DUF5793"/>
    <property type="match status" value="1"/>
</dbReference>
<gene>
    <name evidence="1" type="ORF">HHUB_2005</name>
</gene>
<name>A0A0U5H1F9_9EURY</name>
<dbReference type="OrthoDB" id="311801at2157"/>
<proteinExistence type="predicted"/>
<dbReference type="EMBL" id="LN831302">
    <property type="protein sequence ID" value="CQH53781.1"/>
    <property type="molecule type" value="Genomic_DNA"/>
</dbReference>
<evidence type="ECO:0000313" key="1">
    <source>
        <dbReference type="EMBL" id="CQH53781.1"/>
    </source>
</evidence>